<sequence>MKAKVIVRIAALLILVHLLGHTMGHFTWDTPEDTKMKQVVEAMKTHKADFMGAAKSMADYYTGYSLMILGLFAMSILLLWFISGFINDQRQIANRLLYPIGIVYILFGIIEYLYFFPFAASMSFIAGILYQIGRRLFHRGCNLADGF</sequence>
<proteinExistence type="predicted"/>
<accession>A0A6C0GGV9</accession>
<evidence type="ECO:0000313" key="3">
    <source>
        <dbReference type="EMBL" id="QHT67271.1"/>
    </source>
</evidence>
<dbReference type="Proteomes" id="UP000480178">
    <property type="component" value="Chromosome"/>
</dbReference>
<keyword evidence="1" id="KW-1133">Transmembrane helix</keyword>
<evidence type="ECO:0000256" key="1">
    <source>
        <dbReference type="SAM" id="Phobius"/>
    </source>
</evidence>
<keyword evidence="2" id="KW-0732">Signal</keyword>
<dbReference type="NCBIfam" id="NF047765">
    <property type="entry name" value="LIC_13387_fam"/>
    <property type="match status" value="1"/>
</dbReference>
<dbReference type="EMBL" id="CP048222">
    <property type="protein sequence ID" value="QHT67271.1"/>
    <property type="molecule type" value="Genomic_DNA"/>
</dbReference>
<organism evidence="3 4">
    <name type="scientific">Rhodocytophaga rosea</name>
    <dbReference type="NCBI Taxonomy" id="2704465"/>
    <lineage>
        <taxon>Bacteria</taxon>
        <taxon>Pseudomonadati</taxon>
        <taxon>Bacteroidota</taxon>
        <taxon>Cytophagia</taxon>
        <taxon>Cytophagales</taxon>
        <taxon>Rhodocytophagaceae</taxon>
        <taxon>Rhodocytophaga</taxon>
    </lineage>
</organism>
<feature type="transmembrane region" description="Helical" evidence="1">
    <location>
        <begin position="92"/>
        <end position="110"/>
    </location>
</feature>
<protein>
    <submittedName>
        <fullName evidence="3">Uncharacterized protein</fullName>
    </submittedName>
</protein>
<dbReference type="KEGG" id="rhoz:GXP67_11800"/>
<name>A0A6C0GGV9_9BACT</name>
<dbReference type="RefSeq" id="WP_162443310.1">
    <property type="nucleotide sequence ID" value="NZ_CP048222.1"/>
</dbReference>
<feature type="transmembrane region" description="Helical" evidence="1">
    <location>
        <begin position="61"/>
        <end position="80"/>
    </location>
</feature>
<keyword evidence="1" id="KW-0812">Transmembrane</keyword>
<feature type="chain" id="PRO_5025677197" evidence="2">
    <location>
        <begin position="28"/>
        <end position="147"/>
    </location>
</feature>
<evidence type="ECO:0000313" key="4">
    <source>
        <dbReference type="Proteomes" id="UP000480178"/>
    </source>
</evidence>
<evidence type="ECO:0000256" key="2">
    <source>
        <dbReference type="SAM" id="SignalP"/>
    </source>
</evidence>
<feature type="signal peptide" evidence="2">
    <location>
        <begin position="1"/>
        <end position="27"/>
    </location>
</feature>
<keyword evidence="4" id="KW-1185">Reference proteome</keyword>
<keyword evidence="1" id="KW-0472">Membrane</keyword>
<gene>
    <name evidence="3" type="ORF">GXP67_11800</name>
</gene>
<dbReference type="AlphaFoldDB" id="A0A6C0GGV9"/>
<dbReference type="InterPro" id="IPR058068">
    <property type="entry name" value="LIC_13387-like"/>
</dbReference>
<reference evidence="3 4" key="1">
    <citation type="submission" date="2020-01" db="EMBL/GenBank/DDBJ databases">
        <authorList>
            <person name="Kim M.K."/>
        </authorList>
    </citation>
    <scope>NUCLEOTIDE SEQUENCE [LARGE SCALE GENOMIC DNA]</scope>
    <source>
        <strain evidence="3 4">172606-1</strain>
    </source>
</reference>